<keyword evidence="2" id="KW-1185">Reference proteome</keyword>
<dbReference type="Gene3D" id="1.25.40.10">
    <property type="entry name" value="Tetratricopeptide repeat domain"/>
    <property type="match status" value="1"/>
</dbReference>
<dbReference type="EMBL" id="CALNXJ010000028">
    <property type="protein sequence ID" value="CAH3134502.1"/>
    <property type="molecule type" value="Genomic_DNA"/>
</dbReference>
<sequence>MNKIENSRDDFRHKALTSLYKYYLLGDCPEGKPQPTKAVHYLTRAVELGNTEARLNLRQIYLEGSWEQIRDLRKAKRWLEKASASGYVEANEVAVGTVLLMCRNLQTGTI</sequence>
<comment type="caution">
    <text evidence="1">The sequence shown here is derived from an EMBL/GenBank/DDBJ whole genome shotgun (WGS) entry which is preliminary data.</text>
</comment>
<evidence type="ECO:0000313" key="1">
    <source>
        <dbReference type="EMBL" id="CAH3134502.1"/>
    </source>
</evidence>
<dbReference type="Pfam" id="PF08238">
    <property type="entry name" value="Sel1"/>
    <property type="match status" value="2"/>
</dbReference>
<dbReference type="InterPro" id="IPR006597">
    <property type="entry name" value="Sel1-like"/>
</dbReference>
<evidence type="ECO:0000313" key="2">
    <source>
        <dbReference type="Proteomes" id="UP001159428"/>
    </source>
</evidence>
<organism evidence="1 2">
    <name type="scientific">Pocillopora meandrina</name>
    <dbReference type="NCBI Taxonomy" id="46732"/>
    <lineage>
        <taxon>Eukaryota</taxon>
        <taxon>Metazoa</taxon>
        <taxon>Cnidaria</taxon>
        <taxon>Anthozoa</taxon>
        <taxon>Hexacorallia</taxon>
        <taxon>Scleractinia</taxon>
        <taxon>Astrocoeniina</taxon>
        <taxon>Pocilloporidae</taxon>
        <taxon>Pocillopora</taxon>
    </lineage>
</organism>
<reference evidence="1 2" key="1">
    <citation type="submission" date="2022-05" db="EMBL/GenBank/DDBJ databases">
        <authorList>
            <consortium name="Genoscope - CEA"/>
            <person name="William W."/>
        </authorList>
    </citation>
    <scope>NUCLEOTIDE SEQUENCE [LARGE SCALE GENOMIC DNA]</scope>
</reference>
<dbReference type="SUPFAM" id="SSF81901">
    <property type="entry name" value="HCP-like"/>
    <property type="match status" value="1"/>
</dbReference>
<gene>
    <name evidence="1" type="ORF">PMEA_00015496</name>
</gene>
<dbReference type="InterPro" id="IPR011990">
    <property type="entry name" value="TPR-like_helical_dom_sf"/>
</dbReference>
<dbReference type="SMART" id="SM00671">
    <property type="entry name" value="SEL1"/>
    <property type="match status" value="2"/>
</dbReference>
<dbReference type="Proteomes" id="UP001159428">
    <property type="component" value="Unassembled WGS sequence"/>
</dbReference>
<evidence type="ECO:0008006" key="3">
    <source>
        <dbReference type="Google" id="ProtNLM"/>
    </source>
</evidence>
<dbReference type="AlphaFoldDB" id="A0AAU9X277"/>
<accession>A0AAU9X277</accession>
<name>A0AAU9X277_9CNID</name>
<proteinExistence type="predicted"/>
<protein>
    <recommendedName>
        <fullName evidence="3">Sel1 repeat family protein</fullName>
    </recommendedName>
</protein>